<organism evidence="2">
    <name type="scientific">marine metagenome</name>
    <dbReference type="NCBI Taxonomy" id="408172"/>
    <lineage>
        <taxon>unclassified sequences</taxon>
        <taxon>metagenomes</taxon>
        <taxon>ecological metagenomes</taxon>
    </lineage>
</organism>
<gene>
    <name evidence="2" type="ORF">METZ01_LOCUS6364</name>
</gene>
<keyword evidence="1" id="KW-0472">Membrane</keyword>
<accession>A0A381NFZ4</accession>
<protein>
    <submittedName>
        <fullName evidence="2">Uncharacterized protein</fullName>
    </submittedName>
</protein>
<evidence type="ECO:0000256" key="1">
    <source>
        <dbReference type="SAM" id="Phobius"/>
    </source>
</evidence>
<sequence length="133" mass="14658">MSHDFDSNDDLGPDLELAEAFTHFDPEHQDPSYWYRFREWILENAAGELARRRLIHELTVGDVMTSWARTVVPVALLAAIVAGLLLTKDQSAVPVRPVGIEELLVSEVEGQTIPAALAPLETSDAVAFASEVF</sequence>
<evidence type="ECO:0000313" key="2">
    <source>
        <dbReference type="EMBL" id="SUZ53510.1"/>
    </source>
</evidence>
<dbReference type="EMBL" id="UINC01000333">
    <property type="protein sequence ID" value="SUZ53510.1"/>
    <property type="molecule type" value="Genomic_DNA"/>
</dbReference>
<proteinExistence type="predicted"/>
<keyword evidence="1" id="KW-0812">Transmembrane</keyword>
<feature type="transmembrane region" description="Helical" evidence="1">
    <location>
        <begin position="67"/>
        <end position="86"/>
    </location>
</feature>
<dbReference type="AlphaFoldDB" id="A0A381NFZ4"/>
<keyword evidence="1" id="KW-1133">Transmembrane helix</keyword>
<name>A0A381NFZ4_9ZZZZ</name>
<reference evidence="2" key="1">
    <citation type="submission" date="2018-05" db="EMBL/GenBank/DDBJ databases">
        <authorList>
            <person name="Lanie J.A."/>
            <person name="Ng W.-L."/>
            <person name="Kazmierczak K.M."/>
            <person name="Andrzejewski T.M."/>
            <person name="Davidsen T.M."/>
            <person name="Wayne K.J."/>
            <person name="Tettelin H."/>
            <person name="Glass J.I."/>
            <person name="Rusch D."/>
            <person name="Podicherti R."/>
            <person name="Tsui H.-C.T."/>
            <person name="Winkler M.E."/>
        </authorList>
    </citation>
    <scope>NUCLEOTIDE SEQUENCE</scope>
</reference>